<proteinExistence type="predicted"/>
<dbReference type="EMBL" id="MHCC01000002">
    <property type="protein sequence ID" value="OGY14152.1"/>
    <property type="molecule type" value="Genomic_DNA"/>
</dbReference>
<organism evidence="2 3">
    <name type="scientific">Candidatus Blackburnbacteria bacterium RIFCSPLOWO2_01_FULL_40_20</name>
    <dbReference type="NCBI Taxonomy" id="1797519"/>
    <lineage>
        <taxon>Bacteria</taxon>
        <taxon>Candidatus Blackburniibacteriota</taxon>
    </lineage>
</organism>
<dbReference type="AlphaFoldDB" id="A0A1G1VG16"/>
<reference evidence="2 3" key="1">
    <citation type="journal article" date="2016" name="Nat. Commun.">
        <title>Thousands of microbial genomes shed light on interconnected biogeochemical processes in an aquifer system.</title>
        <authorList>
            <person name="Anantharaman K."/>
            <person name="Brown C.T."/>
            <person name="Hug L.A."/>
            <person name="Sharon I."/>
            <person name="Castelle C.J."/>
            <person name="Probst A.J."/>
            <person name="Thomas B.C."/>
            <person name="Singh A."/>
            <person name="Wilkins M.J."/>
            <person name="Karaoz U."/>
            <person name="Brodie E.L."/>
            <person name="Williams K.H."/>
            <person name="Hubbard S.S."/>
            <person name="Banfield J.F."/>
        </authorList>
    </citation>
    <scope>NUCLEOTIDE SEQUENCE [LARGE SCALE GENOMIC DNA]</scope>
</reference>
<feature type="compositionally biased region" description="Low complexity" evidence="1">
    <location>
        <begin position="234"/>
        <end position="245"/>
    </location>
</feature>
<sequence length="253" mass="27320">MKSMSYVLCCLLLIIEAVIFLTPTLALAQEDSSTSASVSGAKASVRDKVRETIENLIKKPRAVIGTLNQLADSTLEIKTKGGKVAMIATTIDTTYSRFNKGKKSDIKFEELVIGDYTIALGNKNTSGVVEAKRILTYDKSPALTKKSVFGLVEEVNKGNISIKHPKNEKSWTIQTSKKTNFTGKGVEEPSTLNIKDIEAGDRIVVLGTMDEKTKDTINALRVHILNGKALGLQKSSPKPSLKPSTSPSPSPSP</sequence>
<evidence type="ECO:0000313" key="3">
    <source>
        <dbReference type="Proteomes" id="UP000178659"/>
    </source>
</evidence>
<protein>
    <recommendedName>
        <fullName evidence="4">DUF5666 domain-containing protein</fullName>
    </recommendedName>
</protein>
<evidence type="ECO:0000313" key="2">
    <source>
        <dbReference type="EMBL" id="OGY14152.1"/>
    </source>
</evidence>
<evidence type="ECO:0000256" key="1">
    <source>
        <dbReference type="SAM" id="MobiDB-lite"/>
    </source>
</evidence>
<name>A0A1G1VG16_9BACT</name>
<dbReference type="Proteomes" id="UP000178659">
    <property type="component" value="Unassembled WGS sequence"/>
</dbReference>
<evidence type="ECO:0008006" key="4">
    <source>
        <dbReference type="Google" id="ProtNLM"/>
    </source>
</evidence>
<comment type="caution">
    <text evidence="2">The sequence shown here is derived from an EMBL/GenBank/DDBJ whole genome shotgun (WGS) entry which is preliminary data.</text>
</comment>
<feature type="region of interest" description="Disordered" evidence="1">
    <location>
        <begin position="231"/>
        <end position="253"/>
    </location>
</feature>
<accession>A0A1G1VG16</accession>
<gene>
    <name evidence="2" type="ORF">A3A77_04810</name>
</gene>